<dbReference type="Proteomes" id="UP000189722">
    <property type="component" value="Unassembled WGS sequence"/>
</dbReference>
<organism evidence="2 3">
    <name type="scientific">Candidatus Phytoplasma citri</name>
    <dbReference type="NCBI Taxonomy" id="180978"/>
    <lineage>
        <taxon>Bacteria</taxon>
        <taxon>Bacillati</taxon>
        <taxon>Mycoplasmatota</taxon>
        <taxon>Mollicutes</taxon>
        <taxon>Acholeplasmatales</taxon>
        <taxon>Acholeplasmataceae</taxon>
        <taxon>Candidatus Phytoplasma</taxon>
        <taxon>16SrII (Peanut WB group)</taxon>
    </lineage>
</organism>
<sequence length="198" mass="22447">MKNNKIQQLRFFPVSIILSLLFLLNFIIISNNNVLLANPQNDELVSKSLDSSRKDILNLSDQQKLELLQNILDNNKSDLNGDSDPALEKKVCFDCLDMLCQANGAFYENPSDIEELSDISQQIKNIIDSKIQANQSSSVINPNLKEAILNNQLLSICSRYIVEAAAKLIWNCNWEMLYKFVSQTPGMLAWNISVSSYR</sequence>
<protein>
    <submittedName>
        <fullName evidence="2">Uncharacterized protein</fullName>
    </submittedName>
</protein>
<name>A0A1S9M1Z2_9MOLU</name>
<feature type="transmembrane region" description="Helical" evidence="1">
    <location>
        <begin position="12"/>
        <end position="30"/>
    </location>
</feature>
<accession>A0A1S9M1Z2</accession>
<dbReference type="RefSeq" id="WP_078122990.1">
    <property type="nucleotide sequence ID" value="NZ_JBDPDC010000100.1"/>
</dbReference>
<comment type="caution">
    <text evidence="2">The sequence shown here is derived from an EMBL/GenBank/DDBJ whole genome shotgun (WGS) entry which is preliminary data.</text>
</comment>
<gene>
    <name evidence="2" type="ORF">B2G44_00940</name>
</gene>
<keyword evidence="1" id="KW-1133">Transmembrane helix</keyword>
<keyword evidence="1" id="KW-0812">Transmembrane</keyword>
<evidence type="ECO:0000256" key="1">
    <source>
        <dbReference type="SAM" id="Phobius"/>
    </source>
</evidence>
<dbReference type="EMBL" id="MWKN01000022">
    <property type="protein sequence ID" value="OOP59315.1"/>
    <property type="molecule type" value="Genomic_DNA"/>
</dbReference>
<evidence type="ECO:0000313" key="2">
    <source>
        <dbReference type="EMBL" id="OOP59315.1"/>
    </source>
</evidence>
<keyword evidence="1" id="KW-0472">Membrane</keyword>
<dbReference type="AlphaFoldDB" id="A0A1S9M1Z2"/>
<evidence type="ECO:0000313" key="3">
    <source>
        <dbReference type="Proteomes" id="UP000189722"/>
    </source>
</evidence>
<proteinExistence type="predicted"/>
<reference evidence="2 3" key="1">
    <citation type="submission" date="2017-02" db="EMBL/GenBank/DDBJ databases">
        <title>A draft genome of 'Candidatus Phytoplasma aurantifolia' the agent of the witches-broom disease of lime.</title>
        <authorList>
            <person name="Foissac X."/>
            <person name="Carle P."/>
        </authorList>
    </citation>
    <scope>NUCLEOTIDE SEQUENCE [LARGE SCALE GENOMIC DNA]</scope>
    <source>
        <strain evidence="2 3">WBDL</strain>
    </source>
</reference>